<dbReference type="InterPro" id="IPR043724">
    <property type="entry name" value="DUF5666"/>
</dbReference>
<feature type="domain" description="DUF5666" evidence="2">
    <location>
        <begin position="273"/>
        <end position="327"/>
    </location>
</feature>
<dbReference type="EMBL" id="JBBUTI010000001">
    <property type="protein sequence ID" value="MEK8045210.1"/>
    <property type="molecule type" value="Genomic_DNA"/>
</dbReference>
<evidence type="ECO:0000313" key="4">
    <source>
        <dbReference type="Proteomes" id="UP001379945"/>
    </source>
</evidence>
<dbReference type="RefSeq" id="WP_341397354.1">
    <property type="nucleotide sequence ID" value="NZ_JBBUTI010000001.1"/>
</dbReference>
<dbReference type="Proteomes" id="UP001379945">
    <property type="component" value="Unassembled WGS sequence"/>
</dbReference>
<evidence type="ECO:0000313" key="3">
    <source>
        <dbReference type="EMBL" id="MEK8045210.1"/>
    </source>
</evidence>
<proteinExistence type="predicted"/>
<dbReference type="Pfam" id="PF18914">
    <property type="entry name" value="DUF5666"/>
    <property type="match status" value="3"/>
</dbReference>
<protein>
    <submittedName>
        <fullName evidence="3">DUF5666 domain-containing protein</fullName>
    </submittedName>
</protein>
<feature type="region of interest" description="Disordered" evidence="1">
    <location>
        <begin position="329"/>
        <end position="348"/>
    </location>
</feature>
<name>A0ABU9C4L2_9BURK</name>
<gene>
    <name evidence="3" type="ORF">AACH00_02475</name>
</gene>
<feature type="domain" description="DUF5666" evidence="2">
    <location>
        <begin position="125"/>
        <end position="188"/>
    </location>
</feature>
<evidence type="ECO:0000259" key="2">
    <source>
        <dbReference type="Pfam" id="PF18914"/>
    </source>
</evidence>
<comment type="caution">
    <text evidence="3">The sequence shown here is derived from an EMBL/GenBank/DDBJ whole genome shotgun (WGS) entry which is preliminary data.</text>
</comment>
<organism evidence="3 4">
    <name type="scientific">Ideonella margarita</name>
    <dbReference type="NCBI Taxonomy" id="2984191"/>
    <lineage>
        <taxon>Bacteria</taxon>
        <taxon>Pseudomonadati</taxon>
        <taxon>Pseudomonadota</taxon>
        <taxon>Betaproteobacteria</taxon>
        <taxon>Burkholderiales</taxon>
        <taxon>Sphaerotilaceae</taxon>
        <taxon>Ideonella</taxon>
    </lineage>
</organism>
<reference evidence="3 4" key="1">
    <citation type="submission" date="2024-04" db="EMBL/GenBank/DDBJ databases">
        <title>Novel species of the genus Ideonella isolated from streams.</title>
        <authorList>
            <person name="Lu H."/>
        </authorList>
    </citation>
    <scope>NUCLEOTIDE SEQUENCE [LARGE SCALE GENOMIC DNA]</scope>
    <source>
        <strain evidence="3 4">LYT19W</strain>
    </source>
</reference>
<keyword evidence="4" id="KW-1185">Reference proteome</keyword>
<feature type="domain" description="DUF5666" evidence="2">
    <location>
        <begin position="349"/>
        <end position="409"/>
    </location>
</feature>
<sequence>MTRMPFFRTSAVAGRTPLWRWFPMLLLAAMLHACGGGGGGGVGGQGTGTFAYTQGPISGYGSIIVNGVDYDDTAADLRVSNEDGATLTAADLKLGMTVQIDSKGINASTLTAVATAVKVTSEVVGPVSASDVSAGTLTVLGQTVNITASTTFDSRITGGQAGVALNSVVEVYAIHDPVSGTYAARRIEPKSTATTYVVRGALSQLDTSARTFRIGAATFVYSSGALPADVANGAILRVKVATTPDAQGRWVVGSGGRTERKPSDGSEVEIESVVSSYTSNAAMVVGGLTVNASGATITPAGSVIAAGVRVEVEGRMQSGVLVATKLEVKGGPSDSGGDDNGGGQEFELKGRITSVDTTAKTLVLRDAVVDWSGSVVYVNGTAANLLANAKVEIKGTLSADGSRVMATRIAFDN</sequence>
<accession>A0ABU9C4L2</accession>
<evidence type="ECO:0000256" key="1">
    <source>
        <dbReference type="SAM" id="MobiDB-lite"/>
    </source>
</evidence>